<dbReference type="AlphaFoldDB" id="A0A371D2U9"/>
<organism evidence="2 3">
    <name type="scientific">Lentinus brumalis</name>
    <dbReference type="NCBI Taxonomy" id="2498619"/>
    <lineage>
        <taxon>Eukaryota</taxon>
        <taxon>Fungi</taxon>
        <taxon>Dikarya</taxon>
        <taxon>Basidiomycota</taxon>
        <taxon>Agaricomycotina</taxon>
        <taxon>Agaricomycetes</taxon>
        <taxon>Polyporales</taxon>
        <taxon>Polyporaceae</taxon>
        <taxon>Lentinus</taxon>
    </lineage>
</organism>
<dbReference type="Proteomes" id="UP000256964">
    <property type="component" value="Unassembled WGS sequence"/>
</dbReference>
<proteinExistence type="predicted"/>
<protein>
    <submittedName>
        <fullName evidence="2">Uncharacterized protein</fullName>
    </submittedName>
</protein>
<accession>A0A371D2U9</accession>
<keyword evidence="3" id="KW-1185">Reference proteome</keyword>
<dbReference type="OrthoDB" id="3263739at2759"/>
<feature type="compositionally biased region" description="Acidic residues" evidence="1">
    <location>
        <begin position="543"/>
        <end position="565"/>
    </location>
</feature>
<name>A0A371D2U9_9APHY</name>
<gene>
    <name evidence="2" type="ORF">OH76DRAFT_1485148</name>
</gene>
<evidence type="ECO:0000256" key="1">
    <source>
        <dbReference type="SAM" id="MobiDB-lite"/>
    </source>
</evidence>
<feature type="region of interest" description="Disordered" evidence="1">
    <location>
        <begin position="537"/>
        <end position="565"/>
    </location>
</feature>
<evidence type="ECO:0000313" key="2">
    <source>
        <dbReference type="EMBL" id="RDX46880.1"/>
    </source>
</evidence>
<evidence type="ECO:0000313" key="3">
    <source>
        <dbReference type="Proteomes" id="UP000256964"/>
    </source>
</evidence>
<feature type="compositionally biased region" description="Basic residues" evidence="1">
    <location>
        <begin position="491"/>
        <end position="501"/>
    </location>
</feature>
<dbReference type="EMBL" id="KZ857423">
    <property type="protein sequence ID" value="RDX46880.1"/>
    <property type="molecule type" value="Genomic_DNA"/>
</dbReference>
<sequence>MPEADVLKAIERNLRRLIDDYPRRNDGLMLLGQWRFFFRCHAIGTKSKKYETLTWDCRDYDPVLEDPVPGTIEHFQPNSFDQERVKLAAWRRFSPLLRPLIDGPVCVVARGKELVIAAGFHAVRIHLGLEASVFVVSLEDYHALTEKCRPGPNKNKAKAKRLRSFVLPSKFVVPGCPTFEKADDRYINIFAAVVCQDCAIIVTDFARLARLHVMSLARFWMYEDLSTDSHLWSSLWDSDHGPDWACETQAALERAHAWRQEVLANPDAPAAEAPIVVSLYAVQTVFNGLGKHTANDFLHLLGLWPGMPTRLLCSDEALFERFLDVLVGYMSLWSSERFLEVVAPPANHPNPFAFNYRSHRDYISKFVHVYRKSFVTVSSQSYNQLVSAGMLDPSHTIGMFTLVECDKVDASSIALTERSYKVLPVYFYRVGSVKFYSVIRAQRPETWRYAMNEQLVLAPDMRRLANNTTVGVASFREMVENVQDVSVKWTAGRKKTHRTGKPGRPYKDPRKKDLQKALQVVSGYMYRIRAQMRNLELGGSSFDGEDSDVIPEEDSEDDTEYELDSDSDIPLASVVLGKRKQPEGRARAVYALASTTALSGRVTRSKTRGLAQSSGL</sequence>
<feature type="region of interest" description="Disordered" evidence="1">
    <location>
        <begin position="491"/>
        <end position="511"/>
    </location>
</feature>
<reference evidence="2 3" key="1">
    <citation type="journal article" date="2018" name="Biotechnol. Biofuels">
        <title>Integrative visual omics of the white-rot fungus Polyporus brumalis exposes the biotechnological potential of its oxidative enzymes for delignifying raw plant biomass.</title>
        <authorList>
            <person name="Miyauchi S."/>
            <person name="Rancon A."/>
            <person name="Drula E."/>
            <person name="Hage H."/>
            <person name="Chaduli D."/>
            <person name="Favel A."/>
            <person name="Grisel S."/>
            <person name="Henrissat B."/>
            <person name="Herpoel-Gimbert I."/>
            <person name="Ruiz-Duenas F.J."/>
            <person name="Chevret D."/>
            <person name="Hainaut M."/>
            <person name="Lin J."/>
            <person name="Wang M."/>
            <person name="Pangilinan J."/>
            <person name="Lipzen A."/>
            <person name="Lesage-Meessen L."/>
            <person name="Navarro D."/>
            <person name="Riley R."/>
            <person name="Grigoriev I.V."/>
            <person name="Zhou S."/>
            <person name="Raouche S."/>
            <person name="Rosso M.N."/>
        </authorList>
    </citation>
    <scope>NUCLEOTIDE SEQUENCE [LARGE SCALE GENOMIC DNA]</scope>
    <source>
        <strain evidence="2 3">BRFM 1820</strain>
    </source>
</reference>